<reference evidence="3 4" key="1">
    <citation type="submission" date="2024-01" db="EMBL/GenBank/DDBJ databases">
        <title>Genome assemblies of Stephania.</title>
        <authorList>
            <person name="Yang L."/>
        </authorList>
    </citation>
    <scope>NUCLEOTIDE SEQUENCE [LARGE SCALE GENOMIC DNA]</scope>
    <source>
        <strain evidence="3">QJT</strain>
        <tissue evidence="3">Leaf</tissue>
    </source>
</reference>
<dbReference type="Pfam" id="PF05368">
    <property type="entry name" value="NmrA"/>
    <property type="match status" value="1"/>
</dbReference>
<protein>
    <recommendedName>
        <fullName evidence="2">NmrA-like domain-containing protein</fullName>
    </recommendedName>
</protein>
<dbReference type="InterPro" id="IPR008030">
    <property type="entry name" value="NmrA-like"/>
</dbReference>
<name>A0AAP0EDD7_9MAGN</name>
<dbReference type="PANTHER" id="PTHR43349">
    <property type="entry name" value="PINORESINOL REDUCTASE-RELATED"/>
    <property type="match status" value="1"/>
</dbReference>
<keyword evidence="4" id="KW-1185">Reference proteome</keyword>
<feature type="domain" description="NmrA-like" evidence="2">
    <location>
        <begin position="9"/>
        <end position="142"/>
    </location>
</feature>
<proteinExistence type="predicted"/>
<dbReference type="AlphaFoldDB" id="A0AAP0EDD7"/>
<comment type="caution">
    <text evidence="3">The sequence shown here is derived from an EMBL/GenBank/DDBJ whole genome shotgun (WGS) entry which is preliminary data.</text>
</comment>
<gene>
    <name evidence="3" type="ORF">Sjap_024321</name>
</gene>
<keyword evidence="1" id="KW-0812">Transmembrane</keyword>
<accession>A0AAP0EDD7</accession>
<keyword evidence="1" id="KW-0472">Membrane</keyword>
<dbReference type="InterPro" id="IPR050608">
    <property type="entry name" value="NmrA-type/Isoflavone_red_sf"/>
</dbReference>
<evidence type="ECO:0000313" key="3">
    <source>
        <dbReference type="EMBL" id="KAK9091144.1"/>
    </source>
</evidence>
<keyword evidence="1" id="KW-1133">Transmembrane helix</keyword>
<feature type="transmembrane region" description="Helical" evidence="1">
    <location>
        <begin position="12"/>
        <end position="32"/>
    </location>
</feature>
<dbReference type="Proteomes" id="UP001417504">
    <property type="component" value="Unassembled WGS sequence"/>
</dbReference>
<evidence type="ECO:0000313" key="4">
    <source>
        <dbReference type="Proteomes" id="UP001417504"/>
    </source>
</evidence>
<dbReference type="EMBL" id="JBBNAE010000010">
    <property type="protein sequence ID" value="KAK9091144.1"/>
    <property type="molecule type" value="Genomic_DNA"/>
</dbReference>
<dbReference type="InterPro" id="IPR036291">
    <property type="entry name" value="NAD(P)-bd_dom_sf"/>
</dbReference>
<dbReference type="PANTHER" id="PTHR43349:SF89">
    <property type="entry name" value="LEUCANTHOCYANIDIN REDUCTASE"/>
    <property type="match status" value="1"/>
</dbReference>
<sequence>MEKMLRGYGIEVVVSTVGGAGILHQLVLVEAIKAVGTMKRFLPSKFGHDIDRANPVEPVTFYNKKQMVRRLIEALGIPYTYICCNSIAAWPYDDKHHPSDVLPPLDQIPIHGDGNIKAYFIDGEDIGKFTMKAIEDSRAINKCVHFRTKTIV</sequence>
<evidence type="ECO:0000256" key="1">
    <source>
        <dbReference type="SAM" id="Phobius"/>
    </source>
</evidence>
<dbReference type="SUPFAM" id="SSF51735">
    <property type="entry name" value="NAD(P)-binding Rossmann-fold domains"/>
    <property type="match status" value="1"/>
</dbReference>
<evidence type="ECO:0000259" key="2">
    <source>
        <dbReference type="Pfam" id="PF05368"/>
    </source>
</evidence>
<organism evidence="3 4">
    <name type="scientific">Stephania japonica</name>
    <dbReference type="NCBI Taxonomy" id="461633"/>
    <lineage>
        <taxon>Eukaryota</taxon>
        <taxon>Viridiplantae</taxon>
        <taxon>Streptophyta</taxon>
        <taxon>Embryophyta</taxon>
        <taxon>Tracheophyta</taxon>
        <taxon>Spermatophyta</taxon>
        <taxon>Magnoliopsida</taxon>
        <taxon>Ranunculales</taxon>
        <taxon>Menispermaceae</taxon>
        <taxon>Menispermoideae</taxon>
        <taxon>Cissampelideae</taxon>
        <taxon>Stephania</taxon>
    </lineage>
</organism>
<dbReference type="Gene3D" id="3.40.50.720">
    <property type="entry name" value="NAD(P)-binding Rossmann-like Domain"/>
    <property type="match status" value="1"/>
</dbReference>